<dbReference type="Pfam" id="PF00571">
    <property type="entry name" value="CBS"/>
    <property type="match status" value="1"/>
</dbReference>
<dbReference type="Proteomes" id="UP000693970">
    <property type="component" value="Unassembled WGS sequence"/>
</dbReference>
<evidence type="ECO:0000313" key="10">
    <source>
        <dbReference type="EMBL" id="KAG7349050.1"/>
    </source>
</evidence>
<keyword evidence="4 6" id="KW-0129">CBS domain</keyword>
<proteinExistence type="predicted"/>
<dbReference type="InterPro" id="IPR001807">
    <property type="entry name" value="ClC"/>
</dbReference>
<dbReference type="SMART" id="SM00116">
    <property type="entry name" value="CBS"/>
    <property type="match status" value="2"/>
</dbReference>
<keyword evidence="8" id="KW-0472">Membrane</keyword>
<dbReference type="GO" id="GO:0015108">
    <property type="term" value="F:chloride transmembrane transporter activity"/>
    <property type="evidence" value="ECO:0007669"/>
    <property type="project" value="InterPro"/>
</dbReference>
<keyword evidence="1" id="KW-0813">Transport</keyword>
<feature type="compositionally biased region" description="Low complexity" evidence="7">
    <location>
        <begin position="7"/>
        <end position="21"/>
    </location>
</feature>
<dbReference type="CDD" id="cd04591">
    <property type="entry name" value="CBS_pair_voltage-gated_CLC_euk_bac"/>
    <property type="match status" value="1"/>
</dbReference>
<keyword evidence="8" id="KW-1133">Transmembrane helix</keyword>
<dbReference type="EMBL" id="JAGRRH010000019">
    <property type="protein sequence ID" value="KAG7349050.1"/>
    <property type="molecule type" value="Genomic_DNA"/>
</dbReference>
<sequence>MQRNPLNNNNTTTTNNSNGGSNKDGSGPQRRGVVRRTKQQRNSVFRHDAFGQTGHVRYKKKNVNCESLTYVADESDVWRAHEAMEHYMHRGDFWNAGKHFMIGTYSRIALTGIFQACVAYATNITSNHFIDFKFASVGRLLEEKAVVRAFLQFYFYQLFFAAIAGVCVWIQPISGGSGIPEVKCYLNGIDLPTVLDLKTLFCKVIGVTASVSAGLPVGKEGPMVHSGAVVANLISSGNVKNDRQKRDMVSCGAAAGVCTAFSAPIGGILFALEEGASYWSPSLTWRTFFCSMTALATLYSLNSIGSAFGKVGFNKLFSFGNFEFGHDGSSYAMYEMIAFVLIGAIGGLIGAIFNNANEVITHWRMTNINKSKQRRFMEVLFVSSAMSVVMFFLPLAYTKCTPIPTENRSEEQMDMWEKVVPFLCEPRTEYNELASLIFTDPGDSIRLLFHLHKHAFSTASLLLFFFFYITLAVVTYGIAVPSGLFVPSLLSGAAFGRLVGNLAHKIYPNLAYSNTYALIGAAAVLGGMARMTISLTVILLECTGNEQFALPLMLTLMTARITGSLFNEDLYHIHIHLKKGVEFLEAELRSVTRHHNLVAGQIMGANVIFLRPVERVGIIYDILKSSKHSNYPVVDTDDKNILFGTIGRNALCVLLQKRAFGYPADVSTIGQNTPSIMANYLQIGERRYFPLIQWEILEKSYPKYPSVFDLRVTEQDRDQWVDLRPYANTAAVSVQETSSVHRTYSLFRSLGLRFLPVVNKYNQVVGTITRSDLTADALAQTMLEKGKRHIDEVERNS</sequence>
<evidence type="ECO:0000256" key="1">
    <source>
        <dbReference type="ARBA" id="ARBA00022448"/>
    </source>
</evidence>
<evidence type="ECO:0000256" key="4">
    <source>
        <dbReference type="ARBA" id="ARBA00023122"/>
    </source>
</evidence>
<dbReference type="PROSITE" id="PS51371">
    <property type="entry name" value="CBS"/>
    <property type="match status" value="1"/>
</dbReference>
<evidence type="ECO:0000256" key="5">
    <source>
        <dbReference type="ARBA" id="ARBA00023214"/>
    </source>
</evidence>
<evidence type="ECO:0000256" key="3">
    <source>
        <dbReference type="ARBA" id="ARBA00023065"/>
    </source>
</evidence>
<comment type="caution">
    <text evidence="10">The sequence shown here is derived from an EMBL/GenBank/DDBJ whole genome shotgun (WGS) entry which is preliminary data.</text>
</comment>
<dbReference type="PANTHER" id="PTHR11689:SF136">
    <property type="entry name" value="H(+)_CL(-) EXCHANGE TRANSPORTER 7"/>
    <property type="match status" value="1"/>
</dbReference>
<reference evidence="10" key="2">
    <citation type="submission" date="2021-04" db="EMBL/GenBank/DDBJ databases">
        <authorList>
            <person name="Podell S."/>
        </authorList>
    </citation>
    <scope>NUCLEOTIDE SEQUENCE</scope>
    <source>
        <strain evidence="10">Hildebrandi</strain>
    </source>
</reference>
<gene>
    <name evidence="10" type="ORF">IV203_011647</name>
</gene>
<feature type="transmembrane region" description="Helical" evidence="8">
    <location>
        <begin position="336"/>
        <end position="356"/>
    </location>
</feature>
<dbReference type="GO" id="GO:0016020">
    <property type="term" value="C:membrane"/>
    <property type="evidence" value="ECO:0007669"/>
    <property type="project" value="InterPro"/>
</dbReference>
<accession>A0A9K3KTU0</accession>
<keyword evidence="2" id="KW-0677">Repeat</keyword>
<evidence type="ECO:0000256" key="8">
    <source>
        <dbReference type="SAM" id="Phobius"/>
    </source>
</evidence>
<feature type="transmembrane region" description="Helical" evidence="8">
    <location>
        <begin position="108"/>
        <end position="130"/>
    </location>
</feature>
<dbReference type="InterPro" id="IPR051280">
    <property type="entry name" value="Cl-channel/antiporter"/>
</dbReference>
<organism evidence="10 11">
    <name type="scientific">Nitzschia inconspicua</name>
    <dbReference type="NCBI Taxonomy" id="303405"/>
    <lineage>
        <taxon>Eukaryota</taxon>
        <taxon>Sar</taxon>
        <taxon>Stramenopiles</taxon>
        <taxon>Ochrophyta</taxon>
        <taxon>Bacillariophyta</taxon>
        <taxon>Bacillariophyceae</taxon>
        <taxon>Bacillariophycidae</taxon>
        <taxon>Bacillariales</taxon>
        <taxon>Bacillariaceae</taxon>
        <taxon>Nitzschia</taxon>
    </lineage>
</organism>
<feature type="domain" description="CBS" evidence="9">
    <location>
        <begin position="727"/>
        <end position="792"/>
    </location>
</feature>
<dbReference type="AlphaFoldDB" id="A0A9K3KTU0"/>
<evidence type="ECO:0000313" key="11">
    <source>
        <dbReference type="Proteomes" id="UP000693970"/>
    </source>
</evidence>
<evidence type="ECO:0000256" key="6">
    <source>
        <dbReference type="PROSITE-ProRule" id="PRU00703"/>
    </source>
</evidence>
<dbReference type="InterPro" id="IPR000644">
    <property type="entry name" value="CBS_dom"/>
</dbReference>
<feature type="transmembrane region" description="Helical" evidence="8">
    <location>
        <begin position="515"/>
        <end position="540"/>
    </location>
</feature>
<feature type="transmembrane region" description="Helical" evidence="8">
    <location>
        <begin position="248"/>
        <end position="271"/>
    </location>
</feature>
<name>A0A9K3KTU0_9STRA</name>
<feature type="region of interest" description="Disordered" evidence="7">
    <location>
        <begin position="1"/>
        <end position="42"/>
    </location>
</feature>
<keyword evidence="3" id="KW-0406">Ion transport</keyword>
<reference evidence="10" key="1">
    <citation type="journal article" date="2021" name="Sci. Rep.">
        <title>Diploid genomic architecture of Nitzschia inconspicua, an elite biomass production diatom.</title>
        <authorList>
            <person name="Oliver A."/>
            <person name="Podell S."/>
            <person name="Pinowska A."/>
            <person name="Traller J.C."/>
            <person name="Smith S.R."/>
            <person name="McClure R."/>
            <person name="Beliaev A."/>
            <person name="Bohutskyi P."/>
            <person name="Hill E.A."/>
            <person name="Rabines A."/>
            <person name="Zheng H."/>
            <person name="Allen L.Z."/>
            <person name="Kuo A."/>
            <person name="Grigoriev I.V."/>
            <person name="Allen A.E."/>
            <person name="Hazlebeck D."/>
            <person name="Allen E.E."/>
        </authorList>
    </citation>
    <scope>NUCLEOTIDE SEQUENCE</scope>
    <source>
        <strain evidence="10">Hildebrandi</strain>
    </source>
</reference>
<protein>
    <submittedName>
        <fullName evidence="10">Chloride channel</fullName>
    </submittedName>
</protein>
<evidence type="ECO:0000256" key="7">
    <source>
        <dbReference type="SAM" id="MobiDB-lite"/>
    </source>
</evidence>
<dbReference type="OrthoDB" id="428525at2759"/>
<feature type="transmembrane region" description="Helical" evidence="8">
    <location>
        <begin position="376"/>
        <end position="398"/>
    </location>
</feature>
<evidence type="ECO:0000256" key="2">
    <source>
        <dbReference type="ARBA" id="ARBA00022737"/>
    </source>
</evidence>
<feature type="transmembrane region" description="Helical" evidence="8">
    <location>
        <begin position="455"/>
        <end position="478"/>
    </location>
</feature>
<keyword evidence="11" id="KW-1185">Reference proteome</keyword>
<feature type="transmembrane region" description="Helical" evidence="8">
    <location>
        <begin position="150"/>
        <end position="170"/>
    </location>
</feature>
<dbReference type="Pfam" id="PF00654">
    <property type="entry name" value="Voltage_CLC"/>
    <property type="match status" value="1"/>
</dbReference>
<dbReference type="PANTHER" id="PTHR11689">
    <property type="entry name" value="CHLORIDE CHANNEL PROTEIN CLC FAMILY MEMBER"/>
    <property type="match status" value="1"/>
</dbReference>
<evidence type="ECO:0000259" key="9">
    <source>
        <dbReference type="PROSITE" id="PS51371"/>
    </source>
</evidence>
<keyword evidence="5" id="KW-0868">Chloride</keyword>
<keyword evidence="8" id="KW-0812">Transmembrane</keyword>